<evidence type="ECO:0000256" key="3">
    <source>
        <dbReference type="ARBA" id="ARBA00022475"/>
    </source>
</evidence>
<evidence type="ECO:0000256" key="1">
    <source>
        <dbReference type="ARBA" id="ARBA00004236"/>
    </source>
</evidence>
<evidence type="ECO:0000256" key="6">
    <source>
        <dbReference type="ARBA" id="ARBA00023136"/>
    </source>
</evidence>
<dbReference type="Proteomes" id="UP000279307">
    <property type="component" value="Chromosome 3"/>
</dbReference>
<evidence type="ECO:0000256" key="2">
    <source>
        <dbReference type="ARBA" id="ARBA00010532"/>
    </source>
</evidence>
<reference evidence="11" key="2">
    <citation type="journal article" date="2018" name="Genome Res.">
        <title>The genomic architecture and molecular evolution of ant odorant receptors.</title>
        <authorList>
            <person name="McKenzie S.K."/>
            <person name="Kronauer D.J.C."/>
        </authorList>
    </citation>
    <scope>NUCLEOTIDE SEQUENCE [LARGE SCALE GENOMIC DNA]</scope>
    <source>
        <strain evidence="11">Clonal line C1</strain>
    </source>
</reference>
<dbReference type="GO" id="GO:0005044">
    <property type="term" value="F:scavenger receptor activity"/>
    <property type="evidence" value="ECO:0007669"/>
    <property type="project" value="TreeGrafter"/>
</dbReference>
<dbReference type="OMA" id="WIMQKEM"/>
<dbReference type="GO" id="GO:0005886">
    <property type="term" value="C:plasma membrane"/>
    <property type="evidence" value="ECO:0007669"/>
    <property type="project" value="UniProtKB-SubCell"/>
</dbReference>
<evidence type="ECO:0000313" key="10">
    <source>
        <dbReference type="EMBL" id="EZA62873.1"/>
    </source>
</evidence>
<name>A0A026X443_OOCBI</name>
<keyword evidence="3" id="KW-1003">Cell membrane</keyword>
<gene>
    <name evidence="11" type="ORF">DMN91_003151</name>
    <name evidence="10" type="ORF">X777_04582</name>
</gene>
<dbReference type="PRINTS" id="PR01609">
    <property type="entry name" value="CD36FAMILY"/>
</dbReference>
<dbReference type="PANTHER" id="PTHR11923:SF93">
    <property type="entry name" value="GH07959P-RELATED"/>
    <property type="match status" value="1"/>
</dbReference>
<dbReference type="GO" id="GO:0005737">
    <property type="term" value="C:cytoplasm"/>
    <property type="evidence" value="ECO:0007669"/>
    <property type="project" value="TreeGrafter"/>
</dbReference>
<dbReference type="Proteomes" id="UP000053097">
    <property type="component" value="Unassembled WGS sequence"/>
</dbReference>
<evidence type="ECO:0000256" key="9">
    <source>
        <dbReference type="SAM" id="Phobius"/>
    </source>
</evidence>
<keyword evidence="6 9" id="KW-0472">Membrane</keyword>
<dbReference type="Pfam" id="PF01130">
    <property type="entry name" value="CD36"/>
    <property type="match status" value="1"/>
</dbReference>
<dbReference type="EMBL" id="KK107013">
    <property type="protein sequence ID" value="EZA62873.1"/>
    <property type="molecule type" value="Genomic_DNA"/>
</dbReference>
<organism evidence="10 12">
    <name type="scientific">Ooceraea biroi</name>
    <name type="common">Clonal raider ant</name>
    <name type="synonym">Cerapachys biroi</name>
    <dbReference type="NCBI Taxonomy" id="2015173"/>
    <lineage>
        <taxon>Eukaryota</taxon>
        <taxon>Metazoa</taxon>
        <taxon>Ecdysozoa</taxon>
        <taxon>Arthropoda</taxon>
        <taxon>Hexapoda</taxon>
        <taxon>Insecta</taxon>
        <taxon>Pterygota</taxon>
        <taxon>Neoptera</taxon>
        <taxon>Endopterygota</taxon>
        <taxon>Hymenoptera</taxon>
        <taxon>Apocrita</taxon>
        <taxon>Aculeata</taxon>
        <taxon>Formicoidea</taxon>
        <taxon>Formicidae</taxon>
        <taxon>Dorylinae</taxon>
        <taxon>Ooceraea</taxon>
    </lineage>
</organism>
<feature type="transmembrane region" description="Helical" evidence="9">
    <location>
        <begin position="499"/>
        <end position="529"/>
    </location>
</feature>
<dbReference type="EMBL" id="QOIP01000003">
    <property type="protein sequence ID" value="RLU25059.1"/>
    <property type="molecule type" value="Genomic_DNA"/>
</dbReference>
<dbReference type="AlphaFoldDB" id="A0A026X443"/>
<reference evidence="11" key="3">
    <citation type="submission" date="2018-07" db="EMBL/GenBank/DDBJ databases">
        <authorList>
            <person name="Mckenzie S.K."/>
            <person name="Kronauer D.J.C."/>
        </authorList>
    </citation>
    <scope>NUCLEOTIDE SEQUENCE</scope>
    <source>
        <strain evidence="11">Clonal line C1</strain>
    </source>
</reference>
<keyword evidence="12" id="KW-1185">Reference proteome</keyword>
<keyword evidence="5 9" id="KW-1133">Transmembrane helix</keyword>
<evidence type="ECO:0000256" key="4">
    <source>
        <dbReference type="ARBA" id="ARBA00022692"/>
    </source>
</evidence>
<evidence type="ECO:0000313" key="12">
    <source>
        <dbReference type="Proteomes" id="UP000053097"/>
    </source>
</evidence>
<reference evidence="10 12" key="1">
    <citation type="journal article" date="2014" name="Curr. Biol.">
        <title>The genome of the clonal raider ant Cerapachys biroi.</title>
        <authorList>
            <person name="Oxley P.R."/>
            <person name="Ji L."/>
            <person name="Fetter-Pruneda I."/>
            <person name="McKenzie S.K."/>
            <person name="Li C."/>
            <person name="Hu H."/>
            <person name="Zhang G."/>
            <person name="Kronauer D.J."/>
        </authorList>
    </citation>
    <scope>NUCLEOTIDE SEQUENCE [LARGE SCALE GENOMIC DNA]</scope>
</reference>
<comment type="similarity">
    <text evidence="2">Belongs to the CD36 family.</text>
</comment>
<accession>A0A026X443</accession>
<keyword evidence="7" id="KW-0325">Glycoprotein</keyword>
<dbReference type="InterPro" id="IPR002159">
    <property type="entry name" value="CD36_fam"/>
</dbReference>
<sequence length="579" mass="65640">MRPTTKTLSLGVIGLLLVALGISLCFLSPTIFRQILQKGLALSPTSKSFDVWKDTSSLPPMFMQVYFFNWTNPEELEVPGKKPRFVQVGPYCFREIRQKDNIKFNHENKTVSYLQRRLWYFEAELSNGSLNDVITCPDPVASSAAYKIRDWELEWQATLSLVLGSSDRSIHIHKTVDELTFTGYSDSLFTMGKMMASDDVPPYDRFAWFYMRNGTTDLDGHFNMETGEDDISQLGILRKWNYNDAIKFYKSPCNIVEGSAGEFWPPDRTKDDITLFSTELCRPIVYEYEKTVSYLGVEGYRYIMDKKTLGNATKRRYPHEQAKFFEKTTTTEDFFAAEHSVEAVGFTTTTQSSFNSMPENESSENTDEYRDGDPDVVNMGNCYCNGECVPSGLLNVSTCRFGAPVFVSLPHFHRSDPSILDQIEGLNPNDGDYDFAITLEPTTGIPLQVTAQLQVNILLQPSKYVSLYKNVPKIYMPMLWLNLKVGVSEEMAAKLKQLLALPTVMLCGGITIAIVGLCLIGAVVLLYIWRKQPILPKISAEQKQLNDPPEKKTEMVYMDKISSNEDGNARSDRRLYAKP</sequence>
<protein>
    <submittedName>
        <fullName evidence="10">Protein croquemort</fullName>
    </submittedName>
</protein>
<evidence type="ECO:0000256" key="7">
    <source>
        <dbReference type="ARBA" id="ARBA00023180"/>
    </source>
</evidence>
<keyword evidence="4 9" id="KW-0812">Transmembrane</keyword>
<dbReference type="PANTHER" id="PTHR11923">
    <property type="entry name" value="SCAVENGER RECEPTOR CLASS B TYPE-1 SR-B1"/>
    <property type="match status" value="1"/>
</dbReference>
<evidence type="ECO:0000256" key="8">
    <source>
        <dbReference type="SAM" id="MobiDB-lite"/>
    </source>
</evidence>
<proteinExistence type="inferred from homology"/>
<evidence type="ECO:0000256" key="5">
    <source>
        <dbReference type="ARBA" id="ARBA00022989"/>
    </source>
</evidence>
<comment type="subcellular location">
    <subcellularLocation>
        <location evidence="1">Cell membrane</location>
    </subcellularLocation>
</comment>
<feature type="compositionally biased region" description="Basic and acidic residues" evidence="8">
    <location>
        <begin position="567"/>
        <end position="579"/>
    </location>
</feature>
<evidence type="ECO:0000313" key="11">
    <source>
        <dbReference type="EMBL" id="RLU25059.1"/>
    </source>
</evidence>
<feature type="region of interest" description="Disordered" evidence="8">
    <location>
        <begin position="560"/>
        <end position="579"/>
    </location>
</feature>
<dbReference type="OrthoDB" id="514335at2759"/>